<dbReference type="GO" id="GO:0005254">
    <property type="term" value="F:chloride channel activity"/>
    <property type="evidence" value="ECO:0007669"/>
    <property type="project" value="UniProtKB-ARBA"/>
</dbReference>
<dbReference type="Proteomes" id="UP000198287">
    <property type="component" value="Unassembled WGS sequence"/>
</dbReference>
<feature type="transmembrane region" description="Helical" evidence="2">
    <location>
        <begin position="172"/>
        <end position="193"/>
    </location>
</feature>
<feature type="compositionally biased region" description="Basic and acidic residues" evidence="1">
    <location>
        <begin position="144"/>
        <end position="155"/>
    </location>
</feature>
<dbReference type="PRINTS" id="PR00253">
    <property type="entry name" value="GABAARECEPTR"/>
</dbReference>
<dbReference type="InterPro" id="IPR038050">
    <property type="entry name" value="Neuro_actylchol_rec"/>
</dbReference>
<reference evidence="4 5" key="1">
    <citation type="submission" date="2015-12" db="EMBL/GenBank/DDBJ databases">
        <title>The genome of Folsomia candida.</title>
        <authorList>
            <person name="Faddeeva A."/>
            <person name="Derks M.F."/>
            <person name="Anvar Y."/>
            <person name="Smit S."/>
            <person name="Van Straalen N."/>
            <person name="Roelofs D."/>
        </authorList>
    </citation>
    <scope>NUCLEOTIDE SEQUENCE [LARGE SCALE GENOMIC DNA]</scope>
    <source>
        <strain evidence="4 5">VU population</strain>
        <tissue evidence="4">Whole body</tissue>
    </source>
</reference>
<keyword evidence="5" id="KW-1185">Reference proteome</keyword>
<dbReference type="GO" id="GO:0004888">
    <property type="term" value="F:transmembrane signaling receptor activity"/>
    <property type="evidence" value="ECO:0007669"/>
    <property type="project" value="InterPro"/>
</dbReference>
<feature type="region of interest" description="Disordered" evidence="1">
    <location>
        <begin position="120"/>
        <end position="155"/>
    </location>
</feature>
<dbReference type="InterPro" id="IPR006029">
    <property type="entry name" value="Neurotrans-gated_channel_TM"/>
</dbReference>
<evidence type="ECO:0000256" key="1">
    <source>
        <dbReference type="SAM" id="MobiDB-lite"/>
    </source>
</evidence>
<keyword evidence="4" id="KW-0675">Receptor</keyword>
<dbReference type="Gene3D" id="1.20.58.390">
    <property type="entry name" value="Neurotransmitter-gated ion-channel transmembrane domain"/>
    <property type="match status" value="1"/>
</dbReference>
<organism evidence="4 5">
    <name type="scientific">Folsomia candida</name>
    <name type="common">Springtail</name>
    <dbReference type="NCBI Taxonomy" id="158441"/>
    <lineage>
        <taxon>Eukaryota</taxon>
        <taxon>Metazoa</taxon>
        <taxon>Ecdysozoa</taxon>
        <taxon>Arthropoda</taxon>
        <taxon>Hexapoda</taxon>
        <taxon>Collembola</taxon>
        <taxon>Entomobryomorpha</taxon>
        <taxon>Isotomoidea</taxon>
        <taxon>Isotomidae</taxon>
        <taxon>Proisotominae</taxon>
        <taxon>Folsomia</taxon>
    </lineage>
</organism>
<evidence type="ECO:0000313" key="5">
    <source>
        <dbReference type="Proteomes" id="UP000198287"/>
    </source>
</evidence>
<dbReference type="OrthoDB" id="6490394at2759"/>
<dbReference type="SUPFAM" id="SSF90112">
    <property type="entry name" value="Neurotransmitter-gated ion-channel transmembrane pore"/>
    <property type="match status" value="1"/>
</dbReference>
<sequence length="404" mass="45920">MSIANFSALHFTLQIRRNLTYHLVQTYLPAVLLMMVTWLCFLLPVDMVQARIGISMTTLLTLTAMFAAVRKNLTFDLWVTSKIGEAELIVNELLQLCEEFQTSKMRRKLQKFQEDHAKKDQAANGELGGSNGTLQSTASSEAAPRPKENDHQKRHLEESDTYVNLVENARRYAFWLFALLFILFLSVYTAWIFTGSKYFEWEAPPRYNAIVDDTNPKNDTNRLFAFQEKEFPEDVVNSPDKETESEIRYSDIIDSVVKPRLEPYWKKPGPPGPTGFCLTKSPAHPEPYWKKPGPPGPTGFFLTKNPARPEPYWKKPGPPGPTGFFLTKSPARPKPYWKKPGPPGPAGFFLTKSPARPKPYRGKLKRPKPYKKSPTRPKSYCKKPDPPGLTGFSWAKKPGPPKTL</sequence>
<comment type="caution">
    <text evidence="4">The sequence shown here is derived from an EMBL/GenBank/DDBJ whole genome shotgun (WGS) entry which is preliminary data.</text>
</comment>
<dbReference type="GO" id="GO:0005230">
    <property type="term" value="F:extracellular ligand-gated monoatomic ion channel activity"/>
    <property type="evidence" value="ECO:0007669"/>
    <property type="project" value="UniProtKB-ARBA"/>
</dbReference>
<dbReference type="GO" id="GO:0099095">
    <property type="term" value="F:ligand-gated monoatomic anion channel activity"/>
    <property type="evidence" value="ECO:0007669"/>
    <property type="project" value="UniProtKB-ARBA"/>
</dbReference>
<feature type="transmembrane region" description="Helical" evidence="2">
    <location>
        <begin position="52"/>
        <end position="69"/>
    </location>
</feature>
<keyword evidence="2" id="KW-0472">Membrane</keyword>
<keyword evidence="2" id="KW-1133">Transmembrane helix</keyword>
<evidence type="ECO:0000313" key="4">
    <source>
        <dbReference type="EMBL" id="OXA46229.1"/>
    </source>
</evidence>
<dbReference type="AlphaFoldDB" id="A0A226DM13"/>
<evidence type="ECO:0000259" key="3">
    <source>
        <dbReference type="Pfam" id="PF02932"/>
    </source>
</evidence>
<dbReference type="GO" id="GO:0016020">
    <property type="term" value="C:membrane"/>
    <property type="evidence" value="ECO:0007669"/>
    <property type="project" value="InterPro"/>
</dbReference>
<feature type="domain" description="Neurotransmitter-gated ion-channel transmembrane" evidence="3">
    <location>
        <begin position="26"/>
        <end position="73"/>
    </location>
</feature>
<name>A0A226DM13_FOLCA</name>
<proteinExistence type="predicted"/>
<feature type="transmembrane region" description="Helical" evidence="2">
    <location>
        <begin position="26"/>
        <end position="45"/>
    </location>
</feature>
<dbReference type="InterPro" id="IPR006028">
    <property type="entry name" value="GABAA/Glycine_rcpt"/>
</dbReference>
<feature type="compositionally biased region" description="Basic residues" evidence="1">
    <location>
        <begin position="358"/>
        <end position="381"/>
    </location>
</feature>
<dbReference type="EMBL" id="LNIX01000016">
    <property type="protein sequence ID" value="OXA46229.1"/>
    <property type="molecule type" value="Genomic_DNA"/>
</dbReference>
<feature type="region of interest" description="Disordered" evidence="1">
    <location>
        <begin position="305"/>
        <end position="404"/>
    </location>
</feature>
<evidence type="ECO:0000256" key="2">
    <source>
        <dbReference type="SAM" id="Phobius"/>
    </source>
</evidence>
<accession>A0A226DM13</accession>
<dbReference type="Pfam" id="PF02932">
    <property type="entry name" value="Neur_chan_memb"/>
    <property type="match status" value="1"/>
</dbReference>
<protein>
    <submittedName>
        <fullName evidence="4">Glycine receptor subunit alphaZ1</fullName>
    </submittedName>
</protein>
<dbReference type="InterPro" id="IPR036719">
    <property type="entry name" value="Neuro-gated_channel_TM_sf"/>
</dbReference>
<keyword evidence="2" id="KW-0812">Transmembrane</keyword>
<gene>
    <name evidence="4" type="ORF">Fcan01_19209</name>
</gene>